<feature type="domain" description="Peptidase M3A/M3B catalytic" evidence="10">
    <location>
        <begin position="247"/>
        <end position="695"/>
    </location>
</feature>
<dbReference type="Proteomes" id="UP000247973">
    <property type="component" value="Unassembled WGS sequence"/>
</dbReference>
<dbReference type="Gene3D" id="1.10.1370.10">
    <property type="entry name" value="Neurolysin, domain 3"/>
    <property type="match status" value="1"/>
</dbReference>
<evidence type="ECO:0000256" key="6">
    <source>
        <dbReference type="ARBA" id="ARBA00023049"/>
    </source>
</evidence>
<dbReference type="InterPro" id="IPR024079">
    <property type="entry name" value="MetalloPept_cat_dom_sf"/>
</dbReference>
<reference evidence="11 12" key="1">
    <citation type="submission" date="2018-03" db="EMBL/GenBank/DDBJ databases">
        <title>Genomic Encyclopedia of Archaeal and Bacterial Type Strains, Phase II (KMG-II): from individual species to whole genera.</title>
        <authorList>
            <person name="Goeker M."/>
        </authorList>
    </citation>
    <scope>NUCLEOTIDE SEQUENCE [LARGE SCALE GENOMIC DNA]</scope>
    <source>
        <strain evidence="11 12">DSM 100214</strain>
    </source>
</reference>
<dbReference type="Gene3D" id="3.40.390.10">
    <property type="entry name" value="Collagenase (Catalytic Domain)"/>
    <property type="match status" value="1"/>
</dbReference>
<keyword evidence="5 7" id="KW-0862">Zinc</keyword>
<dbReference type="GO" id="GO:0004222">
    <property type="term" value="F:metalloendopeptidase activity"/>
    <property type="evidence" value="ECO:0007669"/>
    <property type="project" value="InterPro"/>
</dbReference>
<organism evidence="11 12">
    <name type="scientific">Dysgonomonas alginatilytica</name>
    <dbReference type="NCBI Taxonomy" id="1605892"/>
    <lineage>
        <taxon>Bacteria</taxon>
        <taxon>Pseudomonadati</taxon>
        <taxon>Bacteroidota</taxon>
        <taxon>Bacteroidia</taxon>
        <taxon>Bacteroidales</taxon>
        <taxon>Dysgonomonadaceae</taxon>
        <taxon>Dysgonomonas</taxon>
    </lineage>
</organism>
<dbReference type="PANTHER" id="PTHR43660">
    <property type="entry name" value="DIPEPTIDYL CARBOXYPEPTIDASE"/>
    <property type="match status" value="1"/>
</dbReference>
<evidence type="ECO:0000256" key="7">
    <source>
        <dbReference type="RuleBase" id="RU003435"/>
    </source>
</evidence>
<evidence type="ECO:0000313" key="12">
    <source>
        <dbReference type="Proteomes" id="UP000247973"/>
    </source>
</evidence>
<keyword evidence="4 7" id="KW-0378">Hydrolase</keyword>
<evidence type="ECO:0000256" key="1">
    <source>
        <dbReference type="ARBA" id="ARBA00006040"/>
    </source>
</evidence>
<dbReference type="Gene3D" id="1.20.1050.40">
    <property type="entry name" value="Endopeptidase. Chain P, domain 1"/>
    <property type="match status" value="1"/>
</dbReference>
<dbReference type="GO" id="GO:0046872">
    <property type="term" value="F:metal ion binding"/>
    <property type="evidence" value="ECO:0007669"/>
    <property type="project" value="UniProtKB-UniRule"/>
</dbReference>
<dbReference type="PANTHER" id="PTHR43660:SF1">
    <property type="entry name" value="DIPEPTIDYL CARBOXYPEPTIDASE"/>
    <property type="match status" value="1"/>
</dbReference>
<sequence length="718" mass="81843">MYMRKPFILILFIAIMTANINSQNPFFSEYKTPHGTTPFDKIKNEHYEPAFEKGIKEQEVEIDQIINNPELPTFANTIEAYEKSGKLLSDVGSVFFNLLSSESDDEMMEISQRLSPKLSEHSNNISLNENLFARVKAVYDKRNDSGLTPEQIRLTEKIYEGFENRGVTLSATDKEIYRTLSTELSKVTLDFGQNALKESNKFEMLITDEADLAGLPQSVRDAAKAKAKQKNKEGWMFDLSGPSYIAFMKYSDRRDLREKLYLAFSTKCVAGGEFDNQENVRKIANLRLKIAQLLGYPDYAAFSLKNKMAKNEKGVFNLLDNLYTAFAEKAKADVADVQVYASKLEGKQVNLQPWDWAYYSEKLQTEKYDLNDEMVRPYFELENVKKGVFGLATDLYGVTFKKNTDIPVYNPEVEAFEVFDANGKYIAVLYTDFHPRESKRQGAWMTEYKGQYKRDGVDSRPHVSLVMNFTRPTENDPALLTFDEVETFLHEFGHGLHGMLTECTYETLSGTNVARDFVELPSQVMENWLTQKEYLDRFAVHYKTGDPIPAALVNKLIDASNFNAGYLCYRQLSFGYLDMAWHTLKNPYEGDIKDFEKNAMIKTALLPVADGTNMSASFGHIFSGGYAAGYYSYKWSEVLDADAFAAFKKNGIFNKETAEAFRKNILEKGNTEDPMELYVKFRGQEPTIDALLERSGVKKETVTTPDNVAKGIDKKRTK</sequence>
<dbReference type="InterPro" id="IPR001567">
    <property type="entry name" value="Pept_M3A_M3B_dom"/>
</dbReference>
<dbReference type="AlphaFoldDB" id="A0A2V3PQI5"/>
<comment type="cofactor">
    <cofactor evidence="7">
        <name>Zn(2+)</name>
        <dbReference type="ChEBI" id="CHEBI:29105"/>
    </cofactor>
    <text evidence="7">Binds 1 zinc ion.</text>
</comment>
<keyword evidence="9" id="KW-0732">Signal</keyword>
<evidence type="ECO:0000256" key="9">
    <source>
        <dbReference type="SAM" id="SignalP"/>
    </source>
</evidence>
<evidence type="ECO:0000256" key="5">
    <source>
        <dbReference type="ARBA" id="ARBA00022833"/>
    </source>
</evidence>
<gene>
    <name evidence="11" type="ORF">CLV62_11498</name>
</gene>
<evidence type="ECO:0000256" key="2">
    <source>
        <dbReference type="ARBA" id="ARBA00022670"/>
    </source>
</evidence>
<protein>
    <submittedName>
        <fullName evidence="11">Peptidyl-dipeptidase Dcp</fullName>
    </submittedName>
</protein>
<dbReference type="CDD" id="cd06456">
    <property type="entry name" value="M3A_DCP"/>
    <property type="match status" value="1"/>
</dbReference>
<proteinExistence type="inferred from homology"/>
<evidence type="ECO:0000256" key="3">
    <source>
        <dbReference type="ARBA" id="ARBA00022723"/>
    </source>
</evidence>
<dbReference type="GO" id="GO:0004180">
    <property type="term" value="F:carboxypeptidase activity"/>
    <property type="evidence" value="ECO:0007669"/>
    <property type="project" value="TreeGrafter"/>
</dbReference>
<keyword evidence="12" id="KW-1185">Reference proteome</keyword>
<dbReference type="FunFam" id="3.40.390.10:FF:000009">
    <property type="entry name" value="Oligopeptidase A"/>
    <property type="match status" value="1"/>
</dbReference>
<dbReference type="InterPro" id="IPR024080">
    <property type="entry name" value="Neurolysin/TOP_N"/>
</dbReference>
<name>A0A2V3PQI5_9BACT</name>
<dbReference type="EMBL" id="QICL01000014">
    <property type="protein sequence ID" value="PXV63381.1"/>
    <property type="molecule type" value="Genomic_DNA"/>
</dbReference>
<dbReference type="Pfam" id="PF01432">
    <property type="entry name" value="Peptidase_M3"/>
    <property type="match status" value="1"/>
</dbReference>
<keyword evidence="6 7" id="KW-0482">Metalloprotease</keyword>
<keyword evidence="3 7" id="KW-0479">Metal-binding</keyword>
<evidence type="ECO:0000259" key="10">
    <source>
        <dbReference type="Pfam" id="PF01432"/>
    </source>
</evidence>
<dbReference type="InterPro" id="IPR024077">
    <property type="entry name" value="Neurolysin/TOP_dom2"/>
</dbReference>
<dbReference type="SUPFAM" id="SSF55486">
    <property type="entry name" value="Metalloproteases ('zincins'), catalytic domain"/>
    <property type="match status" value="1"/>
</dbReference>
<evidence type="ECO:0000313" key="11">
    <source>
        <dbReference type="EMBL" id="PXV63381.1"/>
    </source>
</evidence>
<comment type="caution">
    <text evidence="11">The sequence shown here is derived from an EMBL/GenBank/DDBJ whole genome shotgun (WGS) entry which is preliminary data.</text>
</comment>
<dbReference type="InterPro" id="IPR034005">
    <property type="entry name" value="M3A_DCP"/>
</dbReference>
<dbReference type="GO" id="GO:0005829">
    <property type="term" value="C:cytosol"/>
    <property type="evidence" value="ECO:0007669"/>
    <property type="project" value="TreeGrafter"/>
</dbReference>
<feature type="signal peptide" evidence="9">
    <location>
        <begin position="1"/>
        <end position="18"/>
    </location>
</feature>
<evidence type="ECO:0000256" key="8">
    <source>
        <dbReference type="SAM" id="MobiDB-lite"/>
    </source>
</evidence>
<dbReference type="InterPro" id="IPR045090">
    <property type="entry name" value="Pept_M3A_M3B"/>
</dbReference>
<evidence type="ECO:0000256" key="4">
    <source>
        <dbReference type="ARBA" id="ARBA00022801"/>
    </source>
</evidence>
<feature type="region of interest" description="Disordered" evidence="8">
    <location>
        <begin position="698"/>
        <end position="718"/>
    </location>
</feature>
<feature type="chain" id="PRO_5015955133" evidence="9">
    <location>
        <begin position="19"/>
        <end position="718"/>
    </location>
</feature>
<dbReference type="GO" id="GO:0006508">
    <property type="term" value="P:proteolysis"/>
    <property type="evidence" value="ECO:0007669"/>
    <property type="project" value="UniProtKB-KW"/>
</dbReference>
<accession>A0A2V3PQI5</accession>
<comment type="similarity">
    <text evidence="1 7">Belongs to the peptidase M3 family.</text>
</comment>
<keyword evidence="2 7" id="KW-0645">Protease</keyword>